<evidence type="ECO:0000313" key="1">
    <source>
        <dbReference type="EMBL" id="SHJ55643.1"/>
    </source>
</evidence>
<dbReference type="OrthoDB" id="9792756at2"/>
<dbReference type="Pfam" id="PF04074">
    <property type="entry name" value="DUF386"/>
    <property type="match status" value="1"/>
</dbReference>
<organism evidence="1 2">
    <name type="scientific">Hespellia stercorisuis DSM 15480</name>
    <dbReference type="NCBI Taxonomy" id="1121950"/>
    <lineage>
        <taxon>Bacteria</taxon>
        <taxon>Bacillati</taxon>
        <taxon>Bacillota</taxon>
        <taxon>Clostridia</taxon>
        <taxon>Lachnospirales</taxon>
        <taxon>Lachnospiraceae</taxon>
        <taxon>Hespellia</taxon>
    </lineage>
</organism>
<name>A0A1M6K9N9_9FIRM</name>
<dbReference type="EMBL" id="FQZY01000011">
    <property type="protein sequence ID" value="SHJ55643.1"/>
    <property type="molecule type" value="Genomic_DNA"/>
</dbReference>
<dbReference type="PANTHER" id="PTHR34986:SF1">
    <property type="entry name" value="PROTEIN YIAL"/>
    <property type="match status" value="1"/>
</dbReference>
<dbReference type="InterPro" id="IPR004375">
    <property type="entry name" value="NanQ/TabA/YiaL"/>
</dbReference>
<accession>A0A1M6K9N9</accession>
<dbReference type="SUPFAM" id="SSF51197">
    <property type="entry name" value="Clavaminate synthase-like"/>
    <property type="match status" value="1"/>
</dbReference>
<dbReference type="InterPro" id="IPR037012">
    <property type="entry name" value="NanQ/TabA/YiaL_sf"/>
</dbReference>
<sequence>MIYGNTGQLMTYEFLDSQIQECFEYAKTHDITTFEKGCHAIDGERLFVNVVEYTTTTAEERFWEAHKNYLDVHVMLRGAEQIDVNFIENMELKEFVEKDDFLPMEGEKSGSVILKSGDFLICYPPDAHRTAVAVQAPEAVKKAIFKVRIDRK</sequence>
<gene>
    <name evidence="1" type="ORF">SAMN02745243_00858</name>
</gene>
<dbReference type="RefSeq" id="WP_073105738.1">
    <property type="nucleotide sequence ID" value="NZ_FQZY01000011.1"/>
</dbReference>
<dbReference type="STRING" id="1121950.SAMN02745243_00858"/>
<proteinExistence type="predicted"/>
<dbReference type="NCBIfam" id="TIGR00022">
    <property type="entry name" value="YhcH/YjgK/YiaL family protein"/>
    <property type="match status" value="1"/>
</dbReference>
<dbReference type="Gene3D" id="2.60.120.370">
    <property type="entry name" value="YhcH/YjgK/YiaL"/>
    <property type="match status" value="1"/>
</dbReference>
<dbReference type="AlphaFoldDB" id="A0A1M6K9N9"/>
<protein>
    <submittedName>
        <fullName evidence="1">YhcH/YjgK/YiaL family protein</fullName>
    </submittedName>
</protein>
<reference evidence="1 2" key="1">
    <citation type="submission" date="2016-11" db="EMBL/GenBank/DDBJ databases">
        <authorList>
            <person name="Jaros S."/>
            <person name="Januszkiewicz K."/>
            <person name="Wedrychowicz H."/>
        </authorList>
    </citation>
    <scope>NUCLEOTIDE SEQUENCE [LARGE SCALE GENOMIC DNA]</scope>
    <source>
        <strain evidence="1 2">DSM 15480</strain>
    </source>
</reference>
<dbReference type="PANTHER" id="PTHR34986">
    <property type="entry name" value="EVOLVED BETA-GALACTOSIDASE SUBUNIT BETA"/>
    <property type="match status" value="1"/>
</dbReference>
<dbReference type="GO" id="GO:0005829">
    <property type="term" value="C:cytosol"/>
    <property type="evidence" value="ECO:0007669"/>
    <property type="project" value="TreeGrafter"/>
</dbReference>
<dbReference type="Proteomes" id="UP000184301">
    <property type="component" value="Unassembled WGS sequence"/>
</dbReference>
<evidence type="ECO:0000313" key="2">
    <source>
        <dbReference type="Proteomes" id="UP000184301"/>
    </source>
</evidence>
<keyword evidence="2" id="KW-1185">Reference proteome</keyword>